<evidence type="ECO:0000313" key="3">
    <source>
        <dbReference type="Proteomes" id="UP001267878"/>
    </source>
</evidence>
<dbReference type="PANTHER" id="PTHR10900">
    <property type="entry name" value="PERIOSTIN-RELATED"/>
    <property type="match status" value="1"/>
</dbReference>
<dbReference type="InterPro" id="IPR036378">
    <property type="entry name" value="FAS1_dom_sf"/>
</dbReference>
<dbReference type="Proteomes" id="UP001267878">
    <property type="component" value="Unassembled WGS sequence"/>
</dbReference>
<dbReference type="Pfam" id="PF02469">
    <property type="entry name" value="Fasciclin"/>
    <property type="match status" value="1"/>
</dbReference>
<name>A0ABU1VSN0_9GAMM</name>
<dbReference type="PROSITE" id="PS50213">
    <property type="entry name" value="FAS1"/>
    <property type="match status" value="1"/>
</dbReference>
<evidence type="ECO:0000259" key="1">
    <source>
        <dbReference type="PROSITE" id="PS50213"/>
    </source>
</evidence>
<dbReference type="InterPro" id="IPR000782">
    <property type="entry name" value="FAS1_domain"/>
</dbReference>
<dbReference type="RefSeq" id="WP_310055291.1">
    <property type="nucleotide sequence ID" value="NZ_JAVDVW010000002.1"/>
</dbReference>
<dbReference type="Gene3D" id="2.30.180.10">
    <property type="entry name" value="FAS1 domain"/>
    <property type="match status" value="1"/>
</dbReference>
<keyword evidence="3" id="KW-1185">Reference proteome</keyword>
<accession>A0ABU1VSN0</accession>
<sequence>MNTMSTPSINTTPNSKNLLDTAAANGSFKTFGKAIERAGLGETLRGAGPFTIFAPTDAAFDKLPAGRLETLFKPENKEELASLLNYHVVTGHKLVADIGKWEAAKTVNGQSAPIKLTDSKVSIDGAMVTSPDIGSSNGVLHGIDKVNIPTKQ</sequence>
<gene>
    <name evidence="2" type="ORF">J2X04_002869</name>
</gene>
<dbReference type="SMART" id="SM00554">
    <property type="entry name" value="FAS1"/>
    <property type="match status" value="1"/>
</dbReference>
<comment type="caution">
    <text evidence="2">The sequence shown here is derived from an EMBL/GenBank/DDBJ whole genome shotgun (WGS) entry which is preliminary data.</text>
</comment>
<protein>
    <submittedName>
        <fullName evidence="2">Surface protein with fasciclin (FAS1) repeats</fullName>
    </submittedName>
</protein>
<organism evidence="2 3">
    <name type="scientific">Agrilutibacter niabensis</name>
    <dbReference type="NCBI Taxonomy" id="380628"/>
    <lineage>
        <taxon>Bacteria</taxon>
        <taxon>Pseudomonadati</taxon>
        <taxon>Pseudomonadota</taxon>
        <taxon>Gammaproteobacteria</taxon>
        <taxon>Lysobacterales</taxon>
        <taxon>Lysobacteraceae</taxon>
        <taxon>Agrilutibacter</taxon>
    </lineage>
</organism>
<evidence type="ECO:0000313" key="2">
    <source>
        <dbReference type="EMBL" id="MDR7100488.1"/>
    </source>
</evidence>
<dbReference type="SUPFAM" id="SSF82153">
    <property type="entry name" value="FAS1 domain"/>
    <property type="match status" value="1"/>
</dbReference>
<proteinExistence type="predicted"/>
<dbReference type="EMBL" id="JAVDVW010000002">
    <property type="protein sequence ID" value="MDR7100488.1"/>
    <property type="molecule type" value="Genomic_DNA"/>
</dbReference>
<dbReference type="PANTHER" id="PTHR10900:SF77">
    <property type="entry name" value="FI19380P1"/>
    <property type="match status" value="1"/>
</dbReference>
<reference evidence="2 3" key="1">
    <citation type="submission" date="2023-07" db="EMBL/GenBank/DDBJ databases">
        <title>Sorghum-associated microbial communities from plants grown in Nebraska, USA.</title>
        <authorList>
            <person name="Schachtman D."/>
        </authorList>
    </citation>
    <scope>NUCLEOTIDE SEQUENCE [LARGE SCALE GENOMIC DNA]</scope>
    <source>
        <strain evidence="2 3">BE187</strain>
    </source>
</reference>
<feature type="domain" description="FAS1" evidence="1">
    <location>
        <begin position="15"/>
        <end position="147"/>
    </location>
</feature>
<dbReference type="InterPro" id="IPR050904">
    <property type="entry name" value="Adhesion/Biosynth-related"/>
</dbReference>